<dbReference type="InterPro" id="IPR000504">
    <property type="entry name" value="RRM_dom"/>
</dbReference>
<dbReference type="InterPro" id="IPR035979">
    <property type="entry name" value="RBD_domain_sf"/>
</dbReference>
<sequence length="171" mass="19264">MYGNSVRTLYIKNLNKRLPIREVKRRLHMLVSGHFKVLKVKMSNRPNLLSQAFVLLDEDVTEAVVEYLDKMVFLGTTISVCAARSDMCIGKKAVIITTSTLLITSIPSTTLQEDLDMILHKLKGFQCIRFIRVKDLAFVDFASVDDASEAYSKLNEEFINYLNGAKVSPSA</sequence>
<evidence type="ECO:0000256" key="1">
    <source>
        <dbReference type="PROSITE-ProRule" id="PRU00176"/>
    </source>
</evidence>
<dbReference type="RefSeq" id="XP_014564155.1">
    <property type="nucleotide sequence ID" value="XM_014708669.1"/>
</dbReference>
<dbReference type="PROSITE" id="PS50102">
    <property type="entry name" value="RRM"/>
    <property type="match status" value="1"/>
</dbReference>
<protein>
    <submittedName>
        <fullName evidence="3">RNA-binding protein</fullName>
    </submittedName>
</protein>
<gene>
    <name evidence="3" type="ORF">M896_031000</name>
</gene>
<dbReference type="HOGENOM" id="CLU_1563343_0_0_1"/>
<dbReference type="Gene3D" id="3.30.70.330">
    <property type="match status" value="2"/>
</dbReference>
<dbReference type="VEuPathDB" id="MicrosporidiaDB:M896_031000"/>
<dbReference type="SUPFAM" id="SSF54928">
    <property type="entry name" value="RNA-binding domain, RBD"/>
    <property type="match status" value="1"/>
</dbReference>
<dbReference type="GO" id="GO:0003723">
    <property type="term" value="F:RNA binding"/>
    <property type="evidence" value="ECO:0007669"/>
    <property type="project" value="UniProtKB-UniRule"/>
</dbReference>
<reference evidence="3 4" key="1">
    <citation type="journal article" date="2014" name="MBio">
        <title>The Ordospora colligata genome; evolution of extreme reduction in microsporidia and host-to-parasite horizontal gene transfer.</title>
        <authorList>
            <person name="Pombert J.-F."/>
            <person name="Haag K.L."/>
            <person name="Beidas S."/>
            <person name="Ebert D."/>
            <person name="Keeling P.J."/>
        </authorList>
    </citation>
    <scope>NUCLEOTIDE SEQUENCE [LARGE SCALE GENOMIC DNA]</scope>
    <source>
        <strain evidence="3 4">OC4</strain>
    </source>
</reference>
<proteinExistence type="predicted"/>
<accession>A0A0B2UL66</accession>
<dbReference type="Proteomes" id="UP000031056">
    <property type="component" value="Unassembled WGS sequence"/>
</dbReference>
<evidence type="ECO:0000313" key="3">
    <source>
        <dbReference type="EMBL" id="KHN70113.1"/>
    </source>
</evidence>
<dbReference type="GeneID" id="26261384"/>
<comment type="caution">
    <text evidence="3">The sequence shown here is derived from an EMBL/GenBank/DDBJ whole genome shotgun (WGS) entry which is preliminary data.</text>
</comment>
<keyword evidence="1" id="KW-0694">RNA-binding</keyword>
<evidence type="ECO:0000259" key="2">
    <source>
        <dbReference type="PROSITE" id="PS50102"/>
    </source>
</evidence>
<feature type="domain" description="RRM" evidence="2">
    <location>
        <begin position="99"/>
        <end position="171"/>
    </location>
</feature>
<dbReference type="SMART" id="SM00360">
    <property type="entry name" value="RRM"/>
    <property type="match status" value="2"/>
</dbReference>
<organism evidence="3 4">
    <name type="scientific">Ordospora colligata OC4</name>
    <dbReference type="NCBI Taxonomy" id="1354746"/>
    <lineage>
        <taxon>Eukaryota</taxon>
        <taxon>Fungi</taxon>
        <taxon>Fungi incertae sedis</taxon>
        <taxon>Microsporidia</taxon>
        <taxon>Ordosporidae</taxon>
        <taxon>Ordospora</taxon>
    </lineage>
</organism>
<dbReference type="AlphaFoldDB" id="A0A0B2UL66"/>
<dbReference type="EMBL" id="JOKQ01000003">
    <property type="protein sequence ID" value="KHN70113.1"/>
    <property type="molecule type" value="Genomic_DNA"/>
</dbReference>
<dbReference type="InParanoid" id="A0A0B2UL66"/>
<dbReference type="OrthoDB" id="266020at2759"/>
<keyword evidence="4" id="KW-1185">Reference proteome</keyword>
<evidence type="ECO:0000313" key="4">
    <source>
        <dbReference type="Proteomes" id="UP000031056"/>
    </source>
</evidence>
<dbReference type="InterPro" id="IPR012677">
    <property type="entry name" value="Nucleotide-bd_a/b_plait_sf"/>
</dbReference>
<name>A0A0B2UL66_9MICR</name>
<dbReference type="Pfam" id="PF00076">
    <property type="entry name" value="RRM_1"/>
    <property type="match status" value="1"/>
</dbReference>